<dbReference type="KEGG" id="ebi:EbC_21620"/>
<dbReference type="PANTHER" id="PTHR43790">
    <property type="entry name" value="CARBOHYDRATE TRANSPORT ATP-BINDING PROTEIN MG119-RELATED"/>
    <property type="match status" value="1"/>
</dbReference>
<dbReference type="HOGENOM" id="CLU_000604_92_3_6"/>
<evidence type="ECO:0000313" key="13">
    <source>
        <dbReference type="Proteomes" id="UP000008793"/>
    </source>
</evidence>
<evidence type="ECO:0000256" key="3">
    <source>
        <dbReference type="ARBA" id="ARBA00022448"/>
    </source>
</evidence>
<dbReference type="RefSeq" id="WP_013202181.1">
    <property type="nucleotide sequence ID" value="NC_014306.1"/>
</dbReference>
<evidence type="ECO:0000256" key="4">
    <source>
        <dbReference type="ARBA" id="ARBA00022475"/>
    </source>
</evidence>
<keyword evidence="3" id="KW-0813">Transport</keyword>
<dbReference type="GeneID" id="90512178"/>
<reference evidence="12 13" key="1">
    <citation type="journal article" date="2010" name="BMC Genomics">
        <title>Genome comparison of the epiphytic bacteria Erwinia billingiae and E. tasmaniensis with the pear pathogen E. pyrifoliae.</title>
        <authorList>
            <person name="Kube M."/>
            <person name="Migdoll A.M."/>
            <person name="Gehring I."/>
            <person name="Heitmann K."/>
            <person name="Mayer Y."/>
            <person name="Kuhl H."/>
            <person name="Knaust F."/>
            <person name="Geider K."/>
            <person name="Reinhardt R."/>
        </authorList>
    </citation>
    <scope>NUCLEOTIDE SEQUENCE [LARGE SCALE GENOMIC DNA]</scope>
    <source>
        <strain evidence="12 13">Eb661</strain>
    </source>
</reference>
<dbReference type="GO" id="GO:0005886">
    <property type="term" value="C:plasma membrane"/>
    <property type="evidence" value="ECO:0007669"/>
    <property type="project" value="UniProtKB-SubCell"/>
</dbReference>
<dbReference type="InterPro" id="IPR003439">
    <property type="entry name" value="ABC_transporter-like_ATP-bd"/>
</dbReference>
<evidence type="ECO:0000313" key="12">
    <source>
        <dbReference type="EMBL" id="CAX59693.1"/>
    </source>
</evidence>
<dbReference type="PROSITE" id="PS50893">
    <property type="entry name" value="ABC_TRANSPORTER_2"/>
    <property type="match status" value="2"/>
</dbReference>
<evidence type="ECO:0000256" key="8">
    <source>
        <dbReference type="ARBA" id="ARBA00022840"/>
    </source>
</evidence>
<dbReference type="SMART" id="SM00382">
    <property type="entry name" value="AAA"/>
    <property type="match status" value="2"/>
</dbReference>
<keyword evidence="4" id="KW-1003">Cell membrane</keyword>
<proteinExistence type="inferred from homology"/>
<name>D8MS86_ERWBE</name>
<dbReference type="InterPro" id="IPR003593">
    <property type="entry name" value="AAA+_ATPase"/>
</dbReference>
<dbReference type="PROSITE" id="PS00211">
    <property type="entry name" value="ABC_TRANSPORTER_1"/>
    <property type="match status" value="1"/>
</dbReference>
<organism evidence="13">
    <name type="scientific">Erwinia billingiae (strain Eb661)</name>
    <dbReference type="NCBI Taxonomy" id="634500"/>
    <lineage>
        <taxon>Bacteria</taxon>
        <taxon>Pseudomonadati</taxon>
        <taxon>Pseudomonadota</taxon>
        <taxon>Gammaproteobacteria</taxon>
        <taxon>Enterobacterales</taxon>
        <taxon>Erwiniaceae</taxon>
        <taxon>Erwinia</taxon>
    </lineage>
</organism>
<evidence type="ECO:0000256" key="7">
    <source>
        <dbReference type="ARBA" id="ARBA00022741"/>
    </source>
</evidence>
<dbReference type="AlphaFoldDB" id="D8MS86"/>
<evidence type="ECO:0000256" key="1">
    <source>
        <dbReference type="ARBA" id="ARBA00004417"/>
    </source>
</evidence>
<evidence type="ECO:0000256" key="10">
    <source>
        <dbReference type="ARBA" id="ARBA00023136"/>
    </source>
</evidence>
<dbReference type="CDD" id="cd03216">
    <property type="entry name" value="ABC_Carb_Monos_I"/>
    <property type="match status" value="1"/>
</dbReference>
<dbReference type="STRING" id="634500.EbC_21620"/>
<dbReference type="SUPFAM" id="SSF52540">
    <property type="entry name" value="P-loop containing nucleoside triphosphate hydrolases"/>
    <property type="match status" value="2"/>
</dbReference>
<dbReference type="EMBL" id="FP236843">
    <property type="protein sequence ID" value="CAX59693.1"/>
    <property type="molecule type" value="Genomic_DNA"/>
</dbReference>
<comment type="similarity">
    <text evidence="2">Belongs to the ABC transporter superfamily. Drug exporter-2 (TC 3.A.1.117) family.</text>
</comment>
<comment type="subcellular location">
    <subcellularLocation>
        <location evidence="1">Cell inner membrane</location>
        <topology evidence="1">Peripheral membrane protein</topology>
    </subcellularLocation>
</comment>
<dbReference type="CDD" id="cd03215">
    <property type="entry name" value="ABC_Carb_Monos_II"/>
    <property type="match status" value="1"/>
</dbReference>
<dbReference type="InterPro" id="IPR017871">
    <property type="entry name" value="ABC_transporter-like_CS"/>
</dbReference>
<dbReference type="GO" id="GO:0016887">
    <property type="term" value="F:ATP hydrolysis activity"/>
    <property type="evidence" value="ECO:0007669"/>
    <property type="project" value="InterPro"/>
</dbReference>
<keyword evidence="13" id="KW-1185">Reference proteome</keyword>
<evidence type="ECO:0000256" key="6">
    <source>
        <dbReference type="ARBA" id="ARBA00022737"/>
    </source>
</evidence>
<gene>
    <name evidence="12" type="primary">rbsA</name>
    <name evidence="12" type="ordered locus">EbC_21620</name>
</gene>
<evidence type="ECO:0000256" key="9">
    <source>
        <dbReference type="ARBA" id="ARBA00022967"/>
    </source>
</evidence>
<accession>D8MS86</accession>
<feature type="domain" description="ABC transporter" evidence="11">
    <location>
        <begin position="6"/>
        <end position="243"/>
    </location>
</feature>
<keyword evidence="9" id="KW-1278">Translocase</keyword>
<dbReference type="PANTHER" id="PTHR43790:SF3">
    <property type="entry name" value="D-ALLOSE IMPORT ATP-BINDING PROTEIN ALSA-RELATED"/>
    <property type="match status" value="1"/>
</dbReference>
<dbReference type="Pfam" id="PF00005">
    <property type="entry name" value="ABC_tran"/>
    <property type="match status" value="2"/>
</dbReference>
<dbReference type="GO" id="GO:0005524">
    <property type="term" value="F:ATP binding"/>
    <property type="evidence" value="ECO:0007669"/>
    <property type="project" value="UniProtKB-KW"/>
</dbReference>
<dbReference type="InterPro" id="IPR027417">
    <property type="entry name" value="P-loop_NTPase"/>
</dbReference>
<keyword evidence="6" id="KW-0677">Repeat</keyword>
<dbReference type="EC" id="3.6.3.17" evidence="12"/>
<feature type="domain" description="ABC transporter" evidence="11">
    <location>
        <begin position="253"/>
        <end position="496"/>
    </location>
</feature>
<evidence type="ECO:0000256" key="2">
    <source>
        <dbReference type="ARBA" id="ARBA00006526"/>
    </source>
</evidence>
<dbReference type="Proteomes" id="UP000008793">
    <property type="component" value="Chromosome"/>
</dbReference>
<keyword evidence="8 12" id="KW-0067">ATP-binding</keyword>
<evidence type="ECO:0000259" key="11">
    <source>
        <dbReference type="PROSITE" id="PS50893"/>
    </source>
</evidence>
<sequence>MEQYRLTMRGISKTYGSAAALQNVDFTVRPGEVHALIGENGAGKSTLLNILSGVRNADSGEISVNGVPVQMKNPLSARHAGIAMIHQELQHVPELSVAQNMFLGRPLTKANGMWIDKKAQVARATFILRTLDPTIDPNEPIKNLKVSQQQIVEIARAMLDDAKIIAMDEPTSSLTPTEFDRLAELISDLKSMGVSLIYVSHKMNEIFRVCDRATIMRDGQQVGVVNLCDETEETIVAKMVGRKIEKLDHNAYVTERVVLQVENVTRGTEIKATNFTVRAGEVLGIAGLVGAGRTELLKLIAGIDKRSSGSVMVNGSPVSNHNVTAAIRAGIGLVPEDRKKEGIIKERAVKMNMALPSMFKFTKAGIIRRNKLNLVAHEVMSELNLRPLDIEKTIGTLSGGNQQKVIIGRWVAADAKVFLFDEPTRGIDIGAKSEIYNLIEKLAKAGKAIVVVSSEMTEIIRISDRVLVMREGKITKELSGEAITEENIARYAIKDTETV</sequence>
<protein>
    <submittedName>
        <fullName evidence="12">Ribose import ATP-binding protein</fullName>
        <ecNumber evidence="12">3.6.3.17</ecNumber>
    </submittedName>
</protein>
<dbReference type="InterPro" id="IPR050107">
    <property type="entry name" value="ABC_carbohydrate_import_ATPase"/>
</dbReference>
<dbReference type="eggNOG" id="COG1129">
    <property type="taxonomic scope" value="Bacteria"/>
</dbReference>
<keyword evidence="10" id="KW-0472">Membrane</keyword>
<evidence type="ECO:0000256" key="5">
    <source>
        <dbReference type="ARBA" id="ARBA00022597"/>
    </source>
</evidence>
<keyword evidence="7" id="KW-0547">Nucleotide-binding</keyword>
<keyword evidence="12" id="KW-0378">Hydrolase</keyword>
<dbReference type="Gene3D" id="3.40.50.300">
    <property type="entry name" value="P-loop containing nucleotide triphosphate hydrolases"/>
    <property type="match status" value="2"/>
</dbReference>
<dbReference type="FunFam" id="3.40.50.300:FF:000127">
    <property type="entry name" value="Ribose import ATP-binding protein RbsA"/>
    <property type="match status" value="1"/>
</dbReference>
<keyword evidence="5" id="KW-0762">Sugar transport</keyword>